<protein>
    <submittedName>
        <fullName evidence="1">Uncharacterized protein</fullName>
    </submittedName>
</protein>
<evidence type="ECO:0000313" key="1">
    <source>
        <dbReference type="EMBL" id="MCF8588783.1"/>
    </source>
</evidence>
<comment type="caution">
    <text evidence="1">The sequence shown here is derived from an EMBL/GenBank/DDBJ whole genome shotgun (WGS) entry which is preliminary data.</text>
</comment>
<dbReference type="EMBL" id="JAKKOR010000007">
    <property type="protein sequence ID" value="MCF8588783.1"/>
    <property type="molecule type" value="Genomic_DNA"/>
</dbReference>
<keyword evidence="2" id="KW-1185">Reference proteome</keyword>
<accession>A0ABS9ITB2</accession>
<gene>
    <name evidence="1" type="ORF">L5G33_09935</name>
</gene>
<evidence type="ECO:0000313" key="2">
    <source>
        <dbReference type="Proteomes" id="UP001200110"/>
    </source>
</evidence>
<reference evidence="1 2" key="1">
    <citation type="submission" date="2022-01" db="EMBL/GenBank/DDBJ databases">
        <authorList>
            <person name="Huang Y."/>
        </authorList>
    </citation>
    <scope>NUCLEOTIDE SEQUENCE [LARGE SCALE GENOMIC DNA]</scope>
    <source>
        <strain evidence="1 2">HY366</strain>
    </source>
</reference>
<name>A0ABS9ITB2_9ACTN</name>
<dbReference type="RefSeq" id="WP_236998015.1">
    <property type="nucleotide sequence ID" value="NZ_JAKKOR010000007.1"/>
</dbReference>
<sequence>MGDSQAFREAQRRRLAPLAVAVGGHRGVGSSTVAAALRARFRLSCTVIGDADSFDVDPPGEADLLVRVIGAAPRRCDVRACATAAPLIVVAGKADVRDDARAAAFAAEGALGRQVLPVSALLASATVGPADLDSLLSREPADDLLRRYGLYGVGLARARLAAEPGMTADALAASLHAASGIDAVADAIRAASTAVARRRDARLCTDLRLLAARDSSREESERALVGARP</sequence>
<dbReference type="Proteomes" id="UP001200110">
    <property type="component" value="Unassembled WGS sequence"/>
</dbReference>
<organism evidence="1 2">
    <name type="scientific">Gordonia liuliyuniae</name>
    <dbReference type="NCBI Taxonomy" id="2911517"/>
    <lineage>
        <taxon>Bacteria</taxon>
        <taxon>Bacillati</taxon>
        <taxon>Actinomycetota</taxon>
        <taxon>Actinomycetes</taxon>
        <taxon>Mycobacteriales</taxon>
        <taxon>Gordoniaceae</taxon>
        <taxon>Gordonia</taxon>
    </lineage>
</organism>
<proteinExistence type="predicted"/>